<dbReference type="GO" id="GO:0005886">
    <property type="term" value="C:plasma membrane"/>
    <property type="evidence" value="ECO:0007669"/>
    <property type="project" value="UniProtKB-SubCell"/>
</dbReference>
<comment type="similarity">
    <text evidence="2">Belongs to the ABC transporter superfamily. ABCB family. Multidrug resistance exporter (TC 3.A.1.201) subfamily.</text>
</comment>
<dbReference type="InterPro" id="IPR039421">
    <property type="entry name" value="Type_1_exporter"/>
</dbReference>
<dbReference type="SUPFAM" id="SSF90123">
    <property type="entry name" value="ABC transporter transmembrane region"/>
    <property type="match status" value="2"/>
</dbReference>
<feature type="transmembrane region" description="Helical" evidence="12">
    <location>
        <begin position="785"/>
        <end position="806"/>
    </location>
</feature>
<keyword evidence="7" id="KW-0547">Nucleotide-binding</keyword>
<dbReference type="GO" id="GO:0005743">
    <property type="term" value="C:mitochondrial inner membrane"/>
    <property type="evidence" value="ECO:0007669"/>
    <property type="project" value="TreeGrafter"/>
</dbReference>
<dbReference type="GO" id="GO:0090374">
    <property type="term" value="P:oligopeptide export from mitochondrion"/>
    <property type="evidence" value="ECO:0007669"/>
    <property type="project" value="TreeGrafter"/>
</dbReference>
<dbReference type="PANTHER" id="PTHR43394">
    <property type="entry name" value="ATP-DEPENDENT PERMEASE MDL1, MITOCHONDRIAL"/>
    <property type="match status" value="1"/>
</dbReference>
<feature type="domain" description="ABC transmembrane type-1" evidence="14">
    <location>
        <begin position="52"/>
        <end position="347"/>
    </location>
</feature>
<evidence type="ECO:0000256" key="10">
    <source>
        <dbReference type="ARBA" id="ARBA00023136"/>
    </source>
</evidence>
<evidence type="ECO:0000259" key="14">
    <source>
        <dbReference type="PROSITE" id="PS50929"/>
    </source>
</evidence>
<dbReference type="Pfam" id="PF00005">
    <property type="entry name" value="ABC_tran"/>
    <property type="match status" value="2"/>
</dbReference>
<keyword evidence="10 12" id="KW-0472">Membrane</keyword>
<dbReference type="FunFam" id="3.40.50.300:FF:000240">
    <property type="entry name" value="ABC transporter B family member 20"/>
    <property type="match status" value="1"/>
</dbReference>
<evidence type="ECO:0000256" key="2">
    <source>
        <dbReference type="ARBA" id="ARBA00007577"/>
    </source>
</evidence>
<evidence type="ECO:0000256" key="3">
    <source>
        <dbReference type="ARBA" id="ARBA00022448"/>
    </source>
</evidence>
<feature type="transmembrane region" description="Helical" evidence="12">
    <location>
        <begin position="812"/>
        <end position="830"/>
    </location>
</feature>
<dbReference type="Gene3D" id="3.40.50.300">
    <property type="entry name" value="P-loop containing nucleotide triphosphate hydrolases"/>
    <property type="match status" value="2"/>
</dbReference>
<evidence type="ECO:0000256" key="6">
    <source>
        <dbReference type="ARBA" id="ARBA00022737"/>
    </source>
</evidence>
<reference evidence="15" key="1">
    <citation type="submission" date="2021-09" db="EMBL/GenBank/DDBJ databases">
        <authorList>
            <consortium name="AG Swart"/>
            <person name="Singh M."/>
            <person name="Singh A."/>
            <person name="Seah K."/>
            <person name="Emmerich C."/>
        </authorList>
    </citation>
    <scope>NUCLEOTIDE SEQUENCE</scope>
    <source>
        <strain evidence="15">ATCC30299</strain>
    </source>
</reference>
<feature type="transmembrane region" description="Helical" evidence="12">
    <location>
        <begin position="665"/>
        <end position="690"/>
    </location>
</feature>
<protein>
    <submittedName>
        <fullName evidence="15">Uncharacterized protein</fullName>
    </submittedName>
</protein>
<dbReference type="InterPro" id="IPR017871">
    <property type="entry name" value="ABC_transporter-like_CS"/>
</dbReference>
<dbReference type="PROSITE" id="PS00211">
    <property type="entry name" value="ABC_TRANSPORTER_1"/>
    <property type="match status" value="2"/>
</dbReference>
<feature type="transmembrane region" description="Helical" evidence="12">
    <location>
        <begin position="713"/>
        <end position="734"/>
    </location>
</feature>
<dbReference type="GO" id="GO:0005524">
    <property type="term" value="F:ATP binding"/>
    <property type="evidence" value="ECO:0007669"/>
    <property type="project" value="UniProtKB-KW"/>
</dbReference>
<feature type="transmembrane region" description="Helical" evidence="12">
    <location>
        <begin position="48"/>
        <end position="70"/>
    </location>
</feature>
<feature type="transmembrane region" description="Helical" evidence="12">
    <location>
        <begin position="96"/>
        <end position="121"/>
    </location>
</feature>
<dbReference type="Gene3D" id="1.20.1560.10">
    <property type="entry name" value="ABC transporter type 1, transmembrane domain"/>
    <property type="match status" value="1"/>
</dbReference>
<dbReference type="CDD" id="cd18578">
    <property type="entry name" value="ABC_6TM_Pgp_ABCB1_D2_like"/>
    <property type="match status" value="1"/>
</dbReference>
<dbReference type="InterPro" id="IPR003439">
    <property type="entry name" value="ABC_transporter-like_ATP-bd"/>
</dbReference>
<dbReference type="CDD" id="cd18577">
    <property type="entry name" value="ABC_6TM_Pgp_ABCB1_D1_like"/>
    <property type="match status" value="1"/>
</dbReference>
<feature type="transmembrane region" description="Helical" evidence="12">
    <location>
        <begin position="172"/>
        <end position="192"/>
    </location>
</feature>
<feature type="transmembrane region" description="Helical" evidence="12">
    <location>
        <begin position="898"/>
        <end position="916"/>
    </location>
</feature>
<keyword evidence="8" id="KW-0067">ATP-binding</keyword>
<keyword evidence="11" id="KW-0325">Glycoprotein</keyword>
<name>A0AAU9I9J0_9CILI</name>
<evidence type="ECO:0000313" key="15">
    <source>
        <dbReference type="EMBL" id="CAG9311719.1"/>
    </source>
</evidence>
<dbReference type="GO" id="GO:0016887">
    <property type="term" value="F:ATP hydrolysis activity"/>
    <property type="evidence" value="ECO:0007669"/>
    <property type="project" value="InterPro"/>
</dbReference>
<organism evidence="15 16">
    <name type="scientific">Blepharisma stoltei</name>
    <dbReference type="NCBI Taxonomy" id="1481888"/>
    <lineage>
        <taxon>Eukaryota</taxon>
        <taxon>Sar</taxon>
        <taxon>Alveolata</taxon>
        <taxon>Ciliophora</taxon>
        <taxon>Postciliodesmatophora</taxon>
        <taxon>Heterotrichea</taxon>
        <taxon>Heterotrichida</taxon>
        <taxon>Blepharismidae</taxon>
        <taxon>Blepharisma</taxon>
    </lineage>
</organism>
<accession>A0AAU9I9J0</accession>
<comment type="subcellular location">
    <subcellularLocation>
        <location evidence="1">Cell membrane</location>
        <topology evidence="1">Multi-pass membrane protein</topology>
    </subcellularLocation>
</comment>
<dbReference type="AlphaFoldDB" id="A0AAU9I9J0"/>
<dbReference type="InterPro" id="IPR003593">
    <property type="entry name" value="AAA+_ATPase"/>
</dbReference>
<gene>
    <name evidence="15" type="ORF">BSTOLATCC_MIC4004</name>
</gene>
<dbReference type="SMART" id="SM00382">
    <property type="entry name" value="AAA"/>
    <property type="match status" value="2"/>
</dbReference>
<dbReference type="GO" id="GO:0015421">
    <property type="term" value="F:ABC-type oligopeptide transporter activity"/>
    <property type="evidence" value="ECO:0007669"/>
    <property type="project" value="TreeGrafter"/>
</dbReference>
<evidence type="ECO:0000256" key="9">
    <source>
        <dbReference type="ARBA" id="ARBA00022989"/>
    </source>
</evidence>
<evidence type="ECO:0000256" key="11">
    <source>
        <dbReference type="ARBA" id="ARBA00023180"/>
    </source>
</evidence>
<feature type="transmembrane region" description="Helical" evidence="12">
    <location>
        <begin position="320"/>
        <end position="345"/>
    </location>
</feature>
<dbReference type="EMBL" id="CAJZBQ010000004">
    <property type="protein sequence ID" value="CAG9311719.1"/>
    <property type="molecule type" value="Genomic_DNA"/>
</dbReference>
<feature type="transmembrane region" description="Helical" evidence="12">
    <location>
        <begin position="928"/>
        <end position="950"/>
    </location>
</feature>
<evidence type="ECO:0000256" key="7">
    <source>
        <dbReference type="ARBA" id="ARBA00022741"/>
    </source>
</evidence>
<dbReference type="InterPro" id="IPR027417">
    <property type="entry name" value="P-loop_NTPase"/>
</dbReference>
<sequence>MSEKLNIALSKYEGAIAQEKRPLKKKKDSPVDLVPLLALYRYAKGPDYILFIVGLISTIAFSILPLFLVIKIGEVIEAMTKYGADLETFYEKERDIAIVQFILGAVTVVAGWIAVVAFIRLGSNVGLRWKSEYFRTVINRPIKWFDKHNPAEFGSSIDMDCNAIEHASGEKVMLLLSAVIFFIGSWILAAIISLQLTLIALVMVPIQIASAVGIERASIHSTVITQEKYKIAGGIAEESLEGVKTVASCNAQDTLAKTYQKELEPLKGATTLMGTLHGFGWSVFFVVLFSFCGAIYYYGAKFYDDGVENWSNGEVFEPQYVIMIFFACAMSSFYLGASIPCLQYIQNGRVAASRVAHIIAKNNKFDGYRRAENVLKGEIEFKDVHFSYPSNREVRILQGVSFKVNSGQSLAIVGETGSGKSTIVQMIEGFYYCDAGAVCIDGINIREYDLSSLRNYIGLVGQEPVLFNTSIKENIRMGRLSAFDQEIYDAAAEAEATTFIEHLENKYETYVGVKGSQISGGQKQRIAIARAMIKKPKILLLDEATSALDMHTERKIQLTLDKVMKGRTTIIVAQRLSTIKNAERIIVLDSGKIIEEGTHSSLTEANGAYARLQAIQKQVETASEKSRQNLKQIKQHHGDVEQEKATEDIDGGLMMKRILSLMKNYVGWLLIAIACAVVTGLLFPIFGYLFSDNIIVMLRHRGDDMIDPIRENMYYLFIEAGIVFFTLTILSAALSRITALYTYDLRFQGLKSLLYYDQKFFDRPTSNPATLSYRLSSDCEKISQIGGPVLGLQGLVVAALAGGVVIATQEDITLSLVVLALIPFIIISNAKGEILQFEGLSQNDLKNTSAIASDSLTNIKTVHSFNRQGYFHQRYITATETENLAVGKKAHGNGIMFGLRYMVLYYVWGILAWYGAYRVKEGQMDIEAMLTVFFCIMFSSWGFMVVGALVPDIEGGIESAKHMFAVIDYKPEINANSDSGILTPIKGSVSFDNVIFQYEGRSNIVLHNVSFKLEAGKTLGITGTTGSGKSTIAQLIMRFYDPSAGTIQIDGKPIKEFNLKHLRHHICWVGQEPILFKGSLMYNMRLARSDVTAEEVQDAIIKAQGLNILNKYGLESDVGLRGSKLSGGEKQRVAIARALLRRPKILVLDESTSALDPVTEANLQEKLKEEKFTIIAIAHRLKTIRYYDNIILLELGTVVEQGNHDTLVSIPNGYYRRLYQSSE</sequence>
<evidence type="ECO:0000256" key="1">
    <source>
        <dbReference type="ARBA" id="ARBA00004651"/>
    </source>
</evidence>
<keyword evidence="9 12" id="KW-1133">Transmembrane helix</keyword>
<dbReference type="Proteomes" id="UP001162131">
    <property type="component" value="Unassembled WGS sequence"/>
</dbReference>
<keyword evidence="4" id="KW-1003">Cell membrane</keyword>
<dbReference type="Pfam" id="PF00664">
    <property type="entry name" value="ABC_membrane"/>
    <property type="match status" value="2"/>
</dbReference>
<dbReference type="SUPFAM" id="SSF52540">
    <property type="entry name" value="P-loop containing nucleoside triphosphate hydrolases"/>
    <property type="match status" value="2"/>
</dbReference>
<dbReference type="PROSITE" id="PS50929">
    <property type="entry name" value="ABC_TM1F"/>
    <property type="match status" value="2"/>
</dbReference>
<keyword evidence="16" id="KW-1185">Reference proteome</keyword>
<feature type="domain" description="ABC transporter" evidence="13">
    <location>
        <begin position="989"/>
        <end position="1220"/>
    </location>
</feature>
<evidence type="ECO:0000259" key="13">
    <source>
        <dbReference type="PROSITE" id="PS50893"/>
    </source>
</evidence>
<evidence type="ECO:0000256" key="5">
    <source>
        <dbReference type="ARBA" id="ARBA00022692"/>
    </source>
</evidence>
<proteinExistence type="inferred from homology"/>
<comment type="caution">
    <text evidence="15">The sequence shown here is derived from an EMBL/GenBank/DDBJ whole genome shotgun (WGS) entry which is preliminary data.</text>
</comment>
<dbReference type="FunFam" id="3.40.50.300:FF:000221">
    <property type="entry name" value="Multidrug ABC transporter ATP-binding protein"/>
    <property type="match status" value="1"/>
</dbReference>
<dbReference type="InterPro" id="IPR036640">
    <property type="entry name" value="ABC1_TM_sf"/>
</dbReference>
<evidence type="ECO:0000256" key="12">
    <source>
        <dbReference type="SAM" id="Phobius"/>
    </source>
</evidence>
<keyword evidence="5 12" id="KW-0812">Transmembrane</keyword>
<feature type="transmembrane region" description="Helical" evidence="12">
    <location>
        <begin position="279"/>
        <end position="300"/>
    </location>
</feature>
<dbReference type="PANTHER" id="PTHR43394:SF27">
    <property type="entry name" value="ATP-DEPENDENT TRANSLOCASE ABCB1-LIKE"/>
    <property type="match status" value="1"/>
</dbReference>
<evidence type="ECO:0000256" key="8">
    <source>
        <dbReference type="ARBA" id="ARBA00022840"/>
    </source>
</evidence>
<dbReference type="InterPro" id="IPR011527">
    <property type="entry name" value="ABC1_TM_dom"/>
</dbReference>
<feature type="transmembrane region" description="Helical" evidence="12">
    <location>
        <begin position="198"/>
        <end position="214"/>
    </location>
</feature>
<feature type="domain" description="ABC transporter" evidence="13">
    <location>
        <begin position="379"/>
        <end position="615"/>
    </location>
</feature>
<keyword evidence="3" id="KW-0813">Transport</keyword>
<dbReference type="PROSITE" id="PS50893">
    <property type="entry name" value="ABC_TRANSPORTER_2"/>
    <property type="match status" value="2"/>
</dbReference>
<evidence type="ECO:0000256" key="4">
    <source>
        <dbReference type="ARBA" id="ARBA00022475"/>
    </source>
</evidence>
<feature type="domain" description="ABC transmembrane type-1" evidence="14">
    <location>
        <begin position="668"/>
        <end position="955"/>
    </location>
</feature>
<evidence type="ECO:0000313" key="16">
    <source>
        <dbReference type="Proteomes" id="UP001162131"/>
    </source>
</evidence>
<keyword evidence="6" id="KW-0677">Repeat</keyword>